<feature type="transmembrane region" description="Helical" evidence="1">
    <location>
        <begin position="72"/>
        <end position="92"/>
    </location>
</feature>
<keyword evidence="3" id="KW-1185">Reference proteome</keyword>
<keyword evidence="1" id="KW-0812">Transmembrane</keyword>
<protein>
    <submittedName>
        <fullName evidence="2">Invasion activity up-regulator</fullName>
    </submittedName>
</protein>
<feature type="transmembrane region" description="Helical" evidence="1">
    <location>
        <begin position="12"/>
        <end position="35"/>
    </location>
</feature>
<keyword evidence="1" id="KW-0472">Membrane</keyword>
<accession>A0A844B3E2</accession>
<dbReference type="PANTHER" id="PTHR39594:SF1">
    <property type="entry name" value="PROTEIN YCHQ"/>
    <property type="match status" value="1"/>
</dbReference>
<name>A0A844B3E2_9BURK</name>
<sequence length="135" mass="14425">MALADHYLLIKAAHVGLAMLSGGLFAGRGVGVLLGAEMPMLTPVRRLSQVIDTALLAAALLLLATLQLNPFATPWLLTKLMLLVAYIVLGTMALRRARTLRGKALAFAAALTCFLMMFAIARTHDPLGFLRLVGL</sequence>
<feature type="transmembrane region" description="Helical" evidence="1">
    <location>
        <begin position="47"/>
        <end position="66"/>
    </location>
</feature>
<gene>
    <name evidence="2" type="ORF">GHT07_10680</name>
</gene>
<dbReference type="InterPro" id="IPR007360">
    <property type="entry name" value="SirB"/>
</dbReference>
<dbReference type="GO" id="GO:0005886">
    <property type="term" value="C:plasma membrane"/>
    <property type="evidence" value="ECO:0007669"/>
    <property type="project" value="TreeGrafter"/>
</dbReference>
<evidence type="ECO:0000256" key="1">
    <source>
        <dbReference type="SAM" id="Phobius"/>
    </source>
</evidence>
<dbReference type="Pfam" id="PF04247">
    <property type="entry name" value="SirB"/>
    <property type="match status" value="1"/>
</dbReference>
<dbReference type="EMBL" id="WJBU01000009">
    <property type="protein sequence ID" value="MRD47743.1"/>
    <property type="molecule type" value="Genomic_DNA"/>
</dbReference>
<proteinExistence type="predicted"/>
<evidence type="ECO:0000313" key="2">
    <source>
        <dbReference type="EMBL" id="MRD47743.1"/>
    </source>
</evidence>
<dbReference type="Proteomes" id="UP000487350">
    <property type="component" value="Unassembled WGS sequence"/>
</dbReference>
<organism evidence="2 3">
    <name type="scientific">Caenimonas koreensis DSM 17982</name>
    <dbReference type="NCBI Taxonomy" id="1121255"/>
    <lineage>
        <taxon>Bacteria</taxon>
        <taxon>Pseudomonadati</taxon>
        <taxon>Pseudomonadota</taxon>
        <taxon>Betaproteobacteria</taxon>
        <taxon>Burkholderiales</taxon>
        <taxon>Comamonadaceae</taxon>
        <taxon>Caenimonas</taxon>
    </lineage>
</organism>
<dbReference type="PIRSF" id="PIRSF005610">
    <property type="entry name" value="SirB"/>
    <property type="match status" value="1"/>
</dbReference>
<evidence type="ECO:0000313" key="3">
    <source>
        <dbReference type="Proteomes" id="UP000487350"/>
    </source>
</evidence>
<dbReference type="PANTHER" id="PTHR39594">
    <property type="entry name" value="PROTEIN YCHQ"/>
    <property type="match status" value="1"/>
</dbReference>
<dbReference type="AlphaFoldDB" id="A0A844B3E2"/>
<dbReference type="RefSeq" id="WP_153585051.1">
    <property type="nucleotide sequence ID" value="NZ_WJBU01000009.1"/>
</dbReference>
<comment type="caution">
    <text evidence="2">The sequence shown here is derived from an EMBL/GenBank/DDBJ whole genome shotgun (WGS) entry which is preliminary data.</text>
</comment>
<feature type="transmembrane region" description="Helical" evidence="1">
    <location>
        <begin position="104"/>
        <end position="121"/>
    </location>
</feature>
<dbReference type="OrthoDB" id="5588650at2"/>
<reference evidence="2 3" key="1">
    <citation type="submission" date="2019-11" db="EMBL/GenBank/DDBJ databases">
        <title>Caenimonas koreensis gen. nov., sp. nov., isolated from activated sludge.</title>
        <authorList>
            <person name="Seung H.R."/>
        </authorList>
    </citation>
    <scope>NUCLEOTIDE SEQUENCE [LARGE SCALE GENOMIC DNA]</scope>
    <source>
        <strain evidence="2 3">EMB320</strain>
    </source>
</reference>
<keyword evidence="1" id="KW-1133">Transmembrane helix</keyword>